<dbReference type="InterPro" id="IPR036388">
    <property type="entry name" value="WH-like_DNA-bd_sf"/>
</dbReference>
<dbReference type="Proteomes" id="UP001108240">
    <property type="component" value="Unplaced"/>
</dbReference>
<dbReference type="SMART" id="SM00339">
    <property type="entry name" value="FH"/>
    <property type="match status" value="1"/>
</dbReference>
<evidence type="ECO:0000256" key="6">
    <source>
        <dbReference type="ARBA" id="ARBA00023015"/>
    </source>
</evidence>
<feature type="compositionally biased region" description="Acidic residues" evidence="11">
    <location>
        <begin position="638"/>
        <end position="654"/>
    </location>
</feature>
<dbReference type="InterPro" id="IPR036390">
    <property type="entry name" value="WH_DNA-bd_sf"/>
</dbReference>
<feature type="compositionally biased region" description="Polar residues" evidence="11">
    <location>
        <begin position="235"/>
        <end position="244"/>
    </location>
</feature>
<feature type="domain" description="Fork-head" evidence="12">
    <location>
        <begin position="427"/>
        <end position="500"/>
    </location>
</feature>
<dbReference type="CDD" id="cd20065">
    <property type="entry name" value="FH_FOXP2"/>
    <property type="match status" value="1"/>
</dbReference>
<sequence>MMQESANETISNSSMSQNGMSILSSQLDAGSRDGRSSGETSSEVSAVELLHLQQQQALQAARQLLLQQPGSGLKSPKNNDKQRPLQVSSSLLNLLSPSIIHGALEKISSVPATLFDLQQQQQQQQQQLAAQQLVFQQQLLQMQQLQQQQHLLNMQRQGLLSLPPGPGQPTLPGQTLPPAGLSPAELQQLWKDVTSSHAMEDNGLKHSGLDLSTTNNSSTTSTSNPKASPPITHHGISNGQSPALNNRRESSLHEETGASHSLYGHGVCKWPGCESICDDFGQFLKHLNSEHALDDRSTAQCRVQMQVVQQLEIQLSKERERLQAMMAHLHMRPSEPKPSPKPLNLVSSVTMSKNLPSISPPNLPQTPTTPTAPVTPLSQMPQVPNVLSPANVPSMGAMRRRHTDKYSMALSSEIAPNYEFYKNADVRPPFTYATLIRQAIMESGDMQLTLNEIYSWFTRTFAYFRRNAATWKNAVRHNLSLHKCFVRVENVKGAVWTVDEMEYQKRRSQKITGSPTLVKNLPSSLGYGAALNASLQAALAETSLPLLGNPGLMNSASGMMGASPPGLMSGSPTGLLQGSMHEDLNGTLDHLDTNGHSSPGYSPQTQLPPIHVKEEPLNMDDEDCPMSLVTTANHSPELDDDRELEEGNLSEDLE</sequence>
<feature type="compositionally biased region" description="Low complexity" evidence="11">
    <location>
        <begin position="170"/>
        <end position="181"/>
    </location>
</feature>
<dbReference type="FunFam" id="1.20.5.340:FF:000005">
    <property type="entry name" value="Forkhead box P1, isoform CRA_f"/>
    <property type="match status" value="1"/>
</dbReference>
<feature type="region of interest" description="Disordered" evidence="11">
    <location>
        <begin position="587"/>
        <end position="654"/>
    </location>
</feature>
<feature type="compositionally biased region" description="Low complexity" evidence="11">
    <location>
        <begin position="212"/>
        <end position="224"/>
    </location>
</feature>
<evidence type="ECO:0000313" key="14">
    <source>
        <dbReference type="Proteomes" id="UP001108240"/>
    </source>
</evidence>
<dbReference type="FunFam" id="1.10.10.10:FF:000010">
    <property type="entry name" value="Forkhead box P2 isoform B"/>
    <property type="match status" value="1"/>
</dbReference>
<keyword evidence="5" id="KW-0862">Zinc</keyword>
<feature type="region of interest" description="Disordered" evidence="11">
    <location>
        <begin position="158"/>
        <end position="181"/>
    </location>
</feature>
<keyword evidence="7 10" id="KW-0238">DNA-binding</keyword>
<dbReference type="PANTHER" id="PTHR45796:SF1">
    <property type="entry name" value="FORKHEAD BOX PROTEIN P2"/>
    <property type="match status" value="1"/>
</dbReference>
<evidence type="ECO:0000256" key="10">
    <source>
        <dbReference type="PROSITE-ProRule" id="PRU00089"/>
    </source>
</evidence>
<evidence type="ECO:0000256" key="4">
    <source>
        <dbReference type="ARBA" id="ARBA00022771"/>
    </source>
</evidence>
<keyword evidence="3" id="KW-0479">Metal-binding</keyword>
<dbReference type="Gene3D" id="1.20.5.340">
    <property type="match status" value="1"/>
</dbReference>
<dbReference type="InterPro" id="IPR001766">
    <property type="entry name" value="Fork_head_dom"/>
</dbReference>
<dbReference type="Ensembl" id="ENSCCRT00000031028.2">
    <property type="protein sequence ID" value="ENSCCRP00000028582.2"/>
    <property type="gene ID" value="ENSCCRG00000015401.2"/>
</dbReference>
<dbReference type="Pfam" id="PF16159">
    <property type="entry name" value="FOXP-CC"/>
    <property type="match status" value="1"/>
</dbReference>
<dbReference type="GO" id="GO:0001227">
    <property type="term" value="F:DNA-binding transcription repressor activity, RNA polymerase II-specific"/>
    <property type="evidence" value="ECO:0007669"/>
    <property type="project" value="TreeGrafter"/>
</dbReference>
<keyword evidence="6" id="KW-0805">Transcription regulation</keyword>
<dbReference type="PROSITE" id="PS50039">
    <property type="entry name" value="FORK_HEAD_3"/>
    <property type="match status" value="1"/>
</dbReference>
<proteinExistence type="predicted"/>
<evidence type="ECO:0000256" key="3">
    <source>
        <dbReference type="ARBA" id="ARBA00022723"/>
    </source>
</evidence>
<dbReference type="InterPro" id="IPR030456">
    <property type="entry name" value="TF_fork_head_CS_2"/>
</dbReference>
<feature type="DNA-binding region" description="Fork-head" evidence="10">
    <location>
        <begin position="427"/>
        <end position="500"/>
    </location>
</feature>
<dbReference type="PROSITE" id="PS00658">
    <property type="entry name" value="FORK_HEAD_2"/>
    <property type="match status" value="1"/>
</dbReference>
<keyword evidence="4" id="KW-0863">Zinc-finger</keyword>
<comment type="subcellular location">
    <subcellularLocation>
        <location evidence="1 10">Nucleus</location>
    </subcellularLocation>
</comment>
<dbReference type="InterPro" id="IPR050998">
    <property type="entry name" value="FOXP"/>
</dbReference>
<keyword evidence="8" id="KW-0804">Transcription</keyword>
<dbReference type="GO" id="GO:0008270">
    <property type="term" value="F:zinc ion binding"/>
    <property type="evidence" value="ECO:0007669"/>
    <property type="project" value="UniProtKB-KW"/>
</dbReference>
<dbReference type="SUPFAM" id="SSF46785">
    <property type="entry name" value="Winged helix' DNA-binding domain"/>
    <property type="match status" value="1"/>
</dbReference>
<evidence type="ECO:0000256" key="2">
    <source>
        <dbReference type="ARBA" id="ARBA00022491"/>
    </source>
</evidence>
<evidence type="ECO:0000256" key="8">
    <source>
        <dbReference type="ARBA" id="ARBA00023163"/>
    </source>
</evidence>
<feature type="compositionally biased region" description="Basic and acidic residues" evidence="11">
    <location>
        <begin position="246"/>
        <end position="257"/>
    </location>
</feature>
<keyword evidence="2" id="KW-0678">Repressor</keyword>
<dbReference type="AlphaFoldDB" id="A0A8C1B8W8"/>
<name>A0A8C1B8W8_CYPCA</name>
<keyword evidence="14" id="KW-1185">Reference proteome</keyword>
<dbReference type="GO" id="GO:0000978">
    <property type="term" value="F:RNA polymerase II cis-regulatory region sequence-specific DNA binding"/>
    <property type="evidence" value="ECO:0007669"/>
    <property type="project" value="TreeGrafter"/>
</dbReference>
<evidence type="ECO:0000256" key="11">
    <source>
        <dbReference type="SAM" id="MobiDB-lite"/>
    </source>
</evidence>
<dbReference type="GeneTree" id="ENSGT00940000155480"/>
<evidence type="ECO:0000256" key="5">
    <source>
        <dbReference type="ARBA" id="ARBA00022833"/>
    </source>
</evidence>
<protein>
    <submittedName>
        <fullName evidence="13">Forkhead box P2</fullName>
    </submittedName>
</protein>
<evidence type="ECO:0000256" key="1">
    <source>
        <dbReference type="ARBA" id="ARBA00004123"/>
    </source>
</evidence>
<feature type="compositionally biased region" description="Polar residues" evidence="11">
    <location>
        <begin position="594"/>
        <end position="607"/>
    </location>
</feature>
<dbReference type="GO" id="GO:0005634">
    <property type="term" value="C:nucleus"/>
    <property type="evidence" value="ECO:0007669"/>
    <property type="project" value="UniProtKB-SubCell"/>
</dbReference>
<feature type="region of interest" description="Disordered" evidence="11">
    <location>
        <begin position="200"/>
        <end position="257"/>
    </location>
</feature>
<dbReference type="Pfam" id="PF00250">
    <property type="entry name" value="Forkhead"/>
    <property type="match status" value="1"/>
</dbReference>
<dbReference type="Gene3D" id="1.10.10.10">
    <property type="entry name" value="Winged helix-like DNA-binding domain superfamily/Winged helix DNA-binding domain"/>
    <property type="match status" value="1"/>
</dbReference>
<dbReference type="PANTHER" id="PTHR45796">
    <property type="entry name" value="FORKHEAD BOX P, ISOFORM C"/>
    <property type="match status" value="1"/>
</dbReference>
<reference evidence="13" key="2">
    <citation type="submission" date="2025-09" db="UniProtKB">
        <authorList>
            <consortium name="Ensembl"/>
        </authorList>
    </citation>
    <scope>IDENTIFICATION</scope>
</reference>
<reference evidence="13" key="1">
    <citation type="submission" date="2025-08" db="UniProtKB">
        <authorList>
            <consortium name="Ensembl"/>
        </authorList>
    </citation>
    <scope>IDENTIFICATION</scope>
</reference>
<dbReference type="InterPro" id="IPR032354">
    <property type="entry name" value="FOXP-CC"/>
</dbReference>
<evidence type="ECO:0000256" key="9">
    <source>
        <dbReference type="ARBA" id="ARBA00023242"/>
    </source>
</evidence>
<accession>A0A8C1B8W8</accession>
<evidence type="ECO:0000313" key="13">
    <source>
        <dbReference type="Ensembl" id="ENSCCRP00000028582.2"/>
    </source>
</evidence>
<organism evidence="13 14">
    <name type="scientific">Cyprinus carpio carpio</name>
    <dbReference type="NCBI Taxonomy" id="630221"/>
    <lineage>
        <taxon>Eukaryota</taxon>
        <taxon>Metazoa</taxon>
        <taxon>Chordata</taxon>
        <taxon>Craniata</taxon>
        <taxon>Vertebrata</taxon>
        <taxon>Euteleostomi</taxon>
        <taxon>Actinopterygii</taxon>
        <taxon>Neopterygii</taxon>
        <taxon>Teleostei</taxon>
        <taxon>Ostariophysi</taxon>
        <taxon>Cypriniformes</taxon>
        <taxon>Cyprinidae</taxon>
        <taxon>Cyprininae</taxon>
        <taxon>Cyprinus</taxon>
    </lineage>
</organism>
<evidence type="ECO:0000256" key="7">
    <source>
        <dbReference type="ARBA" id="ARBA00023125"/>
    </source>
</evidence>
<dbReference type="InterPro" id="IPR047412">
    <property type="entry name" value="FH_FOXP1_P2"/>
</dbReference>
<dbReference type="PRINTS" id="PR00053">
    <property type="entry name" value="FORKHEAD"/>
</dbReference>
<keyword evidence="9 10" id="KW-0539">Nucleus</keyword>
<evidence type="ECO:0000259" key="12">
    <source>
        <dbReference type="PROSITE" id="PS50039"/>
    </source>
</evidence>